<evidence type="ECO:0000256" key="2">
    <source>
        <dbReference type="ARBA" id="ARBA00022448"/>
    </source>
</evidence>
<sequence length="468" mass="52116">MSCTYHSSAALVHVQTMGLTAKPYLPLLERLLNDSPPSGDVQALIEGKEEDLCALLFKAVSTANNSAVMATFLQLFADLVRLSPVLGEKLGAPQATATEEDDPVKTLLYLAATYSMDSSISIPAMHLVAVALRYGDPKLSERSLQHFFACVTEMLTAEPLQVDIVGPVVQQCSIVAHRKELRHYFFDNKLVQLIPRLLTDTVGEDAASIVQFTYEVLVLSWLLSYEFEGVVELQACKIIPHLHRVLQRMQKEKCIRVTLMTLWNIVEAERLFVSQTANPSNTAWVDENMFSLGRANDGRGPAFVAEMVGVGMLKTLTQLSHRKFGDEDIATLTNDLLNVLENSMEKLTSFSEYRGEVLSGRLEWTPVHTSAKFWQNNVNQIEKNSYEVLVALGDLLMSSSDDCTLAVACYDLGEIVRHHPTGRALLQLPQMQGVMAQVMALMSHEKSEVAKNALLAVQKILVQRWEYM</sequence>
<proteinExistence type="inferred from homology"/>
<protein>
    <recommendedName>
        <fullName evidence="5">V-type proton ATPase subunit H</fullName>
    </recommendedName>
</protein>
<comment type="function">
    <text evidence="5">Subunit of the V1 complex of vacuolar(H+)-ATPase (V-ATPase), a multisubunit enzyme composed of a peripheral complex (V1) that hydrolyzes ATP and a membrane integral complex (V0) that translocates protons. V-ATPase is responsible for acidifying and maintaining the pH of intracellular compartments.</text>
</comment>
<keyword evidence="3 5" id="KW-0375">Hydrogen ion transport</keyword>
<dbReference type="PANTHER" id="PTHR10698:SF0">
    <property type="entry name" value="V-TYPE PROTON ATPASE SUBUNIT H"/>
    <property type="match status" value="1"/>
</dbReference>
<reference evidence="7" key="1">
    <citation type="journal article" date="2012" name="Proc. Natl. Acad. Sci. U.S.A.">
        <title>Antigenic diversity is generated by distinct evolutionary mechanisms in African trypanosome species.</title>
        <authorList>
            <person name="Jackson A.P."/>
            <person name="Berry A."/>
            <person name="Aslett M."/>
            <person name="Allison H.C."/>
            <person name="Burton P."/>
            <person name="Vavrova-Anderson J."/>
            <person name="Brown R."/>
            <person name="Browne H."/>
            <person name="Corton N."/>
            <person name="Hauser H."/>
            <person name="Gamble J."/>
            <person name="Gilderthorp R."/>
            <person name="Marcello L."/>
            <person name="McQuillan J."/>
            <person name="Otto T.D."/>
            <person name="Quail M.A."/>
            <person name="Sanders M.J."/>
            <person name="van Tonder A."/>
            <person name="Ginger M.L."/>
            <person name="Field M.C."/>
            <person name="Barry J.D."/>
            <person name="Hertz-Fowler C."/>
            <person name="Berriman M."/>
        </authorList>
    </citation>
    <scope>NUCLEOTIDE SEQUENCE</scope>
    <source>
        <strain evidence="7">Y486</strain>
    </source>
</reference>
<dbReference type="Gene3D" id="1.25.40.150">
    <property type="entry name" value="V-type ATPase, subunit H, C-terminal domain"/>
    <property type="match status" value="1"/>
</dbReference>
<dbReference type="VEuPathDB" id="TriTrypDB:TvY486_1000720"/>
<evidence type="ECO:0000259" key="6">
    <source>
        <dbReference type="Pfam" id="PF11698"/>
    </source>
</evidence>
<name>G0U570_TRYVY</name>
<evidence type="ECO:0000313" key="7">
    <source>
        <dbReference type="EMBL" id="CCC51018.1"/>
    </source>
</evidence>
<dbReference type="InterPro" id="IPR016024">
    <property type="entry name" value="ARM-type_fold"/>
</dbReference>
<dbReference type="Pfam" id="PF03224">
    <property type="entry name" value="V-ATPase_H_N"/>
    <property type="match status" value="1"/>
</dbReference>
<organism evidence="7">
    <name type="scientific">Trypanosoma vivax (strain Y486)</name>
    <dbReference type="NCBI Taxonomy" id="1055687"/>
    <lineage>
        <taxon>Eukaryota</taxon>
        <taxon>Discoba</taxon>
        <taxon>Euglenozoa</taxon>
        <taxon>Kinetoplastea</taxon>
        <taxon>Metakinetoplastina</taxon>
        <taxon>Trypanosomatida</taxon>
        <taxon>Trypanosomatidae</taxon>
        <taxon>Trypanosoma</taxon>
        <taxon>Duttonella</taxon>
    </lineage>
</organism>
<keyword evidence="4 5" id="KW-0406">Ion transport</keyword>
<gene>
    <name evidence="7" type="ORF">TVY486_1000720</name>
</gene>
<dbReference type="PIRSF" id="PIRSF032184">
    <property type="entry name" value="ATPase_V1_H"/>
    <property type="match status" value="1"/>
</dbReference>
<dbReference type="OMA" id="RERMIPQ"/>
<dbReference type="Pfam" id="PF11698">
    <property type="entry name" value="V-ATPase_H_C"/>
    <property type="match status" value="1"/>
</dbReference>
<evidence type="ECO:0000256" key="1">
    <source>
        <dbReference type="ARBA" id="ARBA00008613"/>
    </source>
</evidence>
<accession>G0U570</accession>
<dbReference type="InterPro" id="IPR011989">
    <property type="entry name" value="ARM-like"/>
</dbReference>
<feature type="domain" description="ATPase V1 complex subunit H C-terminal" evidence="6">
    <location>
        <begin position="346"/>
        <end position="465"/>
    </location>
</feature>
<dbReference type="InterPro" id="IPR011987">
    <property type="entry name" value="ATPase_V1-cplx_hsu_C"/>
</dbReference>
<dbReference type="GO" id="GO:0046961">
    <property type="term" value="F:proton-transporting ATPase activity, rotational mechanism"/>
    <property type="evidence" value="ECO:0007669"/>
    <property type="project" value="UniProtKB-UniRule"/>
</dbReference>
<dbReference type="AlphaFoldDB" id="G0U570"/>
<evidence type="ECO:0000256" key="3">
    <source>
        <dbReference type="ARBA" id="ARBA00022781"/>
    </source>
</evidence>
<dbReference type="Gene3D" id="1.25.10.10">
    <property type="entry name" value="Leucine-rich Repeat Variant"/>
    <property type="match status" value="1"/>
</dbReference>
<evidence type="ECO:0000256" key="5">
    <source>
        <dbReference type="PIRNR" id="PIRNR032184"/>
    </source>
</evidence>
<dbReference type="SUPFAM" id="SSF48371">
    <property type="entry name" value="ARM repeat"/>
    <property type="match status" value="1"/>
</dbReference>
<keyword evidence="2 5" id="KW-0813">Transport</keyword>
<evidence type="ECO:0000256" key="4">
    <source>
        <dbReference type="ARBA" id="ARBA00023065"/>
    </source>
</evidence>
<dbReference type="PANTHER" id="PTHR10698">
    <property type="entry name" value="V-TYPE PROTON ATPASE SUBUNIT H"/>
    <property type="match status" value="1"/>
</dbReference>
<dbReference type="GO" id="GO:0000221">
    <property type="term" value="C:vacuolar proton-transporting V-type ATPase, V1 domain"/>
    <property type="evidence" value="ECO:0007669"/>
    <property type="project" value="UniProtKB-UniRule"/>
</dbReference>
<comment type="similarity">
    <text evidence="1 5">Belongs to the V-ATPase H subunit family.</text>
</comment>
<dbReference type="InterPro" id="IPR004908">
    <property type="entry name" value="ATPase_V1-cplx_hsu"/>
</dbReference>
<dbReference type="InterPro" id="IPR038497">
    <property type="entry name" value="ATPase_V1-cplx_hsu_C_sf"/>
</dbReference>
<dbReference type="EMBL" id="HE573026">
    <property type="protein sequence ID" value="CCC51018.1"/>
    <property type="molecule type" value="Genomic_DNA"/>
</dbReference>
<comment type="subunit">
    <text evidence="5">V-ATPase is a heteromultimeric enzyme made up of two complexes: the ATP-hydrolytic V1 complex and the proton translocation V0 complex.</text>
</comment>